<evidence type="ECO:0000313" key="1">
    <source>
        <dbReference type="EMBL" id="MDR6592336.1"/>
    </source>
</evidence>
<proteinExistence type="predicted"/>
<dbReference type="Proteomes" id="UP001268819">
    <property type="component" value="Unassembled WGS sequence"/>
</dbReference>
<comment type="caution">
    <text evidence="1">The sequence shown here is derived from an EMBL/GenBank/DDBJ whole genome shotgun (WGS) entry which is preliminary data.</text>
</comment>
<dbReference type="SUPFAM" id="SSF55961">
    <property type="entry name" value="Bet v1-like"/>
    <property type="match status" value="1"/>
</dbReference>
<evidence type="ECO:0000313" key="2">
    <source>
        <dbReference type="Proteomes" id="UP001268819"/>
    </source>
</evidence>
<sequence>MIEATRTVVAHADPHAVASRLRDFATLARDDPGTSSCTRLGAGPVAAGARWRATARFLGHRAVLVFELVRDEPELIRFVGAHGGTTATREIALTAGPLPGTTRVTHRARVDFHGEERLATVFARLALKHEADGAEAGLRRLLDA</sequence>
<dbReference type="Pfam" id="PF10604">
    <property type="entry name" value="Polyketide_cyc2"/>
    <property type="match status" value="1"/>
</dbReference>
<organism evidence="1 2">
    <name type="scientific">Saccharothrix longispora</name>
    <dbReference type="NCBI Taxonomy" id="33920"/>
    <lineage>
        <taxon>Bacteria</taxon>
        <taxon>Bacillati</taxon>
        <taxon>Actinomycetota</taxon>
        <taxon>Actinomycetes</taxon>
        <taxon>Pseudonocardiales</taxon>
        <taxon>Pseudonocardiaceae</taxon>
        <taxon>Saccharothrix</taxon>
    </lineage>
</organism>
<dbReference type="InterPro" id="IPR019587">
    <property type="entry name" value="Polyketide_cyclase/dehydratase"/>
</dbReference>
<reference evidence="1 2" key="1">
    <citation type="submission" date="2023-07" db="EMBL/GenBank/DDBJ databases">
        <title>Sequencing the genomes of 1000 actinobacteria strains.</title>
        <authorList>
            <person name="Klenk H.-P."/>
        </authorList>
    </citation>
    <scope>NUCLEOTIDE SEQUENCE [LARGE SCALE GENOMIC DNA]</scope>
    <source>
        <strain evidence="1 2">DSM 43749</strain>
    </source>
</reference>
<protein>
    <submittedName>
        <fullName evidence="1">Carbon monoxide dehydrogenase subunit G</fullName>
    </submittedName>
</protein>
<dbReference type="EMBL" id="JAVDSG010000001">
    <property type="protein sequence ID" value="MDR6592336.1"/>
    <property type="molecule type" value="Genomic_DNA"/>
</dbReference>
<dbReference type="RefSeq" id="WP_310303752.1">
    <property type="nucleotide sequence ID" value="NZ_BAAAXB010000001.1"/>
</dbReference>
<keyword evidence="2" id="KW-1185">Reference proteome</keyword>
<name>A0ABU1PNT8_9PSEU</name>
<dbReference type="InterPro" id="IPR023393">
    <property type="entry name" value="START-like_dom_sf"/>
</dbReference>
<accession>A0ABU1PNT8</accession>
<gene>
    <name evidence="1" type="ORF">J2S66_000720</name>
</gene>
<dbReference type="Gene3D" id="3.30.530.20">
    <property type="match status" value="1"/>
</dbReference>